<gene>
    <name evidence="11" type="ORF">Poli38472_003854</name>
</gene>
<feature type="transmembrane region" description="Helical" evidence="10">
    <location>
        <begin position="97"/>
        <end position="117"/>
    </location>
</feature>
<evidence type="ECO:0000256" key="9">
    <source>
        <dbReference type="ARBA" id="ARBA00023136"/>
    </source>
</evidence>
<proteinExistence type="inferred from homology"/>
<dbReference type="InterPro" id="IPR004316">
    <property type="entry name" value="SWEET_rpt"/>
</dbReference>
<sequence>MGSDVFTTVIKVLASISAMYMCLSPSTSLYKIHKQRSTGLASVVPLVALWACSHMWFLYGYVTDDVFPLMVTYIIGDVADILFIAVFYRWCSAKRKVIQAFVIALIINAIVTLYAVLGKRGLLGQSFSGVKVVVGSFATASSILLYASPFATISLVVKSKSSASIPFAMVLVGLVNNTLWIIYGFLLHDPLLIIPAVISLTIGTIQFVLYFCYQPKRQKPGAGNASVEVLPDVLPAQAPQSATVGEKNLTSSVVLPMEGELKLPELDVDRLEAAYSEVRSPSTMTAVPLAPTKQ</sequence>
<keyword evidence="9 10" id="KW-0472">Membrane</keyword>
<comment type="similarity">
    <text evidence="2">Belongs to the SWEET sugar transporter family.</text>
</comment>
<dbReference type="OrthoDB" id="409725at2759"/>
<feature type="transmembrane region" description="Helical" evidence="10">
    <location>
        <begin position="71"/>
        <end position="90"/>
    </location>
</feature>
<dbReference type="FunFam" id="1.20.1280.290:FF:000007">
    <property type="entry name" value="Bidirectional sugar transporter SWEET7"/>
    <property type="match status" value="2"/>
</dbReference>
<feature type="transmembrane region" description="Helical" evidence="10">
    <location>
        <begin position="137"/>
        <end position="157"/>
    </location>
</feature>
<feature type="transmembrane region" description="Helical" evidence="10">
    <location>
        <begin position="164"/>
        <end position="186"/>
    </location>
</feature>
<reference evidence="11" key="1">
    <citation type="submission" date="2019-03" db="EMBL/GenBank/DDBJ databases">
        <title>Long read genome sequence of the mycoparasitic Pythium oligandrum ATCC 38472 isolated from sugarbeet rhizosphere.</title>
        <authorList>
            <person name="Gaulin E."/>
        </authorList>
    </citation>
    <scope>NUCLEOTIDE SEQUENCE</scope>
    <source>
        <strain evidence="11">ATCC 38472_TT</strain>
    </source>
</reference>
<keyword evidence="3" id="KW-0813">Transport</keyword>
<dbReference type="Gene3D" id="1.20.1280.290">
    <property type="match status" value="2"/>
</dbReference>
<evidence type="ECO:0000256" key="10">
    <source>
        <dbReference type="SAM" id="Phobius"/>
    </source>
</evidence>
<keyword evidence="7" id="KW-0677">Repeat</keyword>
<dbReference type="Pfam" id="PF03083">
    <property type="entry name" value="MtN3_slv"/>
    <property type="match status" value="2"/>
</dbReference>
<evidence type="ECO:0000256" key="6">
    <source>
        <dbReference type="ARBA" id="ARBA00022692"/>
    </source>
</evidence>
<evidence type="ECO:0000313" key="11">
    <source>
        <dbReference type="EMBL" id="TMW66089.1"/>
    </source>
</evidence>
<evidence type="ECO:0000256" key="4">
    <source>
        <dbReference type="ARBA" id="ARBA00022475"/>
    </source>
</evidence>
<evidence type="ECO:0000256" key="7">
    <source>
        <dbReference type="ARBA" id="ARBA00022737"/>
    </source>
</evidence>
<protein>
    <recommendedName>
        <fullName evidence="13">Bidirectional sugar transporter SWEET</fullName>
    </recommendedName>
</protein>
<keyword evidence="4" id="KW-1003">Cell membrane</keyword>
<feature type="transmembrane region" description="Helical" evidence="10">
    <location>
        <begin position="38"/>
        <end position="59"/>
    </location>
</feature>
<keyword evidence="8 10" id="KW-1133">Transmembrane helix</keyword>
<dbReference type="Proteomes" id="UP000794436">
    <property type="component" value="Unassembled WGS sequence"/>
</dbReference>
<keyword evidence="6 10" id="KW-0812">Transmembrane</keyword>
<dbReference type="GO" id="GO:0051119">
    <property type="term" value="F:sugar transmembrane transporter activity"/>
    <property type="evidence" value="ECO:0007669"/>
    <property type="project" value="InterPro"/>
</dbReference>
<evidence type="ECO:0000313" key="12">
    <source>
        <dbReference type="Proteomes" id="UP000794436"/>
    </source>
</evidence>
<feature type="transmembrane region" description="Helical" evidence="10">
    <location>
        <begin position="192"/>
        <end position="213"/>
    </location>
</feature>
<keyword evidence="12" id="KW-1185">Reference proteome</keyword>
<dbReference type="PANTHER" id="PTHR10791:SF30">
    <property type="entry name" value="SUGAR TRANSPORTER SWEET1"/>
    <property type="match status" value="1"/>
</dbReference>
<evidence type="ECO:0000256" key="2">
    <source>
        <dbReference type="ARBA" id="ARBA00007809"/>
    </source>
</evidence>
<comment type="caution">
    <text evidence="11">The sequence shown here is derived from an EMBL/GenBank/DDBJ whole genome shotgun (WGS) entry which is preliminary data.</text>
</comment>
<dbReference type="AlphaFoldDB" id="A0A8K1FMA6"/>
<evidence type="ECO:0000256" key="8">
    <source>
        <dbReference type="ARBA" id="ARBA00022989"/>
    </source>
</evidence>
<dbReference type="GO" id="GO:0005886">
    <property type="term" value="C:plasma membrane"/>
    <property type="evidence" value="ECO:0007669"/>
    <property type="project" value="UniProtKB-SubCell"/>
</dbReference>
<organism evidence="11 12">
    <name type="scientific">Pythium oligandrum</name>
    <name type="common">Mycoparasitic fungus</name>
    <dbReference type="NCBI Taxonomy" id="41045"/>
    <lineage>
        <taxon>Eukaryota</taxon>
        <taxon>Sar</taxon>
        <taxon>Stramenopiles</taxon>
        <taxon>Oomycota</taxon>
        <taxon>Peronosporomycetes</taxon>
        <taxon>Pythiales</taxon>
        <taxon>Pythiaceae</taxon>
        <taxon>Pythium</taxon>
    </lineage>
</organism>
<dbReference type="InterPro" id="IPR047664">
    <property type="entry name" value="SWEET"/>
</dbReference>
<comment type="subcellular location">
    <subcellularLocation>
        <location evidence="1">Cell membrane</location>
        <topology evidence="1">Multi-pass membrane protein</topology>
    </subcellularLocation>
</comment>
<accession>A0A8K1FMA6</accession>
<keyword evidence="5" id="KW-0762">Sugar transport</keyword>
<evidence type="ECO:0000256" key="3">
    <source>
        <dbReference type="ARBA" id="ARBA00022448"/>
    </source>
</evidence>
<dbReference type="EMBL" id="SPLM01000036">
    <property type="protein sequence ID" value="TMW66089.1"/>
    <property type="molecule type" value="Genomic_DNA"/>
</dbReference>
<name>A0A8K1FMA6_PYTOL</name>
<evidence type="ECO:0000256" key="1">
    <source>
        <dbReference type="ARBA" id="ARBA00004651"/>
    </source>
</evidence>
<dbReference type="PANTHER" id="PTHR10791">
    <property type="entry name" value="RAG1-ACTIVATING PROTEIN 1"/>
    <property type="match status" value="1"/>
</dbReference>
<feature type="transmembrane region" description="Helical" evidence="10">
    <location>
        <begin position="6"/>
        <end position="26"/>
    </location>
</feature>
<evidence type="ECO:0008006" key="13">
    <source>
        <dbReference type="Google" id="ProtNLM"/>
    </source>
</evidence>
<evidence type="ECO:0000256" key="5">
    <source>
        <dbReference type="ARBA" id="ARBA00022597"/>
    </source>
</evidence>